<sequence>MSSLQVQFWLMRSRIGLEMRAFPSRYAEIALVFMRSSYQVSVVSSNLRDLGYILRNRFSENLLHKFSLA</sequence>
<evidence type="ECO:0000313" key="2">
    <source>
        <dbReference type="Proteomes" id="UP001054945"/>
    </source>
</evidence>
<evidence type="ECO:0000313" key="1">
    <source>
        <dbReference type="EMBL" id="GIX80329.1"/>
    </source>
</evidence>
<proteinExistence type="predicted"/>
<comment type="caution">
    <text evidence="1">The sequence shown here is derived from an EMBL/GenBank/DDBJ whole genome shotgun (WGS) entry which is preliminary data.</text>
</comment>
<name>A0AAV4N7J1_CAEEX</name>
<protein>
    <submittedName>
        <fullName evidence="1">Uncharacterized protein</fullName>
    </submittedName>
</protein>
<gene>
    <name evidence="1" type="ORF">CEXT_555011</name>
</gene>
<dbReference type="AlphaFoldDB" id="A0AAV4N7J1"/>
<dbReference type="EMBL" id="BPLR01003017">
    <property type="protein sequence ID" value="GIX80329.1"/>
    <property type="molecule type" value="Genomic_DNA"/>
</dbReference>
<accession>A0AAV4N7J1</accession>
<dbReference type="Proteomes" id="UP001054945">
    <property type="component" value="Unassembled WGS sequence"/>
</dbReference>
<keyword evidence="2" id="KW-1185">Reference proteome</keyword>
<organism evidence="1 2">
    <name type="scientific">Caerostris extrusa</name>
    <name type="common">Bark spider</name>
    <name type="synonym">Caerostris bankana</name>
    <dbReference type="NCBI Taxonomy" id="172846"/>
    <lineage>
        <taxon>Eukaryota</taxon>
        <taxon>Metazoa</taxon>
        <taxon>Ecdysozoa</taxon>
        <taxon>Arthropoda</taxon>
        <taxon>Chelicerata</taxon>
        <taxon>Arachnida</taxon>
        <taxon>Araneae</taxon>
        <taxon>Araneomorphae</taxon>
        <taxon>Entelegynae</taxon>
        <taxon>Araneoidea</taxon>
        <taxon>Araneidae</taxon>
        <taxon>Caerostris</taxon>
    </lineage>
</organism>
<reference evidence="1 2" key="1">
    <citation type="submission" date="2021-06" db="EMBL/GenBank/DDBJ databases">
        <title>Caerostris extrusa draft genome.</title>
        <authorList>
            <person name="Kono N."/>
            <person name="Arakawa K."/>
        </authorList>
    </citation>
    <scope>NUCLEOTIDE SEQUENCE [LARGE SCALE GENOMIC DNA]</scope>
</reference>